<evidence type="ECO:0000313" key="1">
    <source>
        <dbReference type="EMBL" id="NMM63733.1"/>
    </source>
</evidence>
<dbReference type="AlphaFoldDB" id="A0A7Y0EHT2"/>
<dbReference type="InterPro" id="IPR050155">
    <property type="entry name" value="HAD-like_hydrolase_sf"/>
</dbReference>
<dbReference type="SFLD" id="SFLDG01129">
    <property type="entry name" value="C1.5:_HAD__Beta-PGM__Phosphata"/>
    <property type="match status" value="1"/>
</dbReference>
<dbReference type="InterPro" id="IPR006439">
    <property type="entry name" value="HAD-SF_hydro_IA"/>
</dbReference>
<dbReference type="NCBIfam" id="TIGR01549">
    <property type="entry name" value="HAD-SF-IA-v1"/>
    <property type="match status" value="1"/>
</dbReference>
<dbReference type="SFLD" id="SFLDS00003">
    <property type="entry name" value="Haloacid_Dehalogenase"/>
    <property type="match status" value="1"/>
</dbReference>
<dbReference type="InterPro" id="IPR023214">
    <property type="entry name" value="HAD_sf"/>
</dbReference>
<evidence type="ECO:0000313" key="2">
    <source>
        <dbReference type="Proteomes" id="UP000537131"/>
    </source>
</evidence>
<dbReference type="InterPro" id="IPR036412">
    <property type="entry name" value="HAD-like_sf"/>
</dbReference>
<reference evidence="1 2" key="1">
    <citation type="submission" date="2020-04" db="EMBL/GenBank/DDBJ databases">
        <authorList>
            <person name="Doyle D.A."/>
        </authorList>
    </citation>
    <scope>NUCLEOTIDE SEQUENCE [LARGE SCALE GENOMIC DNA]</scope>
    <source>
        <strain evidence="1 2">P21</strain>
    </source>
</reference>
<dbReference type="InterPro" id="IPR041492">
    <property type="entry name" value="HAD_2"/>
</dbReference>
<dbReference type="InterPro" id="IPR023198">
    <property type="entry name" value="PGP-like_dom2"/>
</dbReference>
<dbReference type="SUPFAM" id="SSF56784">
    <property type="entry name" value="HAD-like"/>
    <property type="match status" value="1"/>
</dbReference>
<dbReference type="RefSeq" id="WP_169298317.1">
    <property type="nucleotide sequence ID" value="NZ_JABBNI010000025.1"/>
</dbReference>
<dbReference type="Gene3D" id="3.40.50.1000">
    <property type="entry name" value="HAD superfamily/HAD-like"/>
    <property type="match status" value="1"/>
</dbReference>
<sequence>MAVDSIIFDLDGTLWSCIGEACTSLKNVLSKYPDVKKVITYEDMESCMGLQIKDIGKKLFPQLDESMQIKLMEEFCGTEQVYLEEHGGRLYPKLEETLKILSKKYKLFIVSNCHDGYIQCFFKAHKLDKYFIDFECSGVTGLSKGKNNKLIIKRNSLKSPVYVGDTATDAESAKVAEIPFVFARYGFGNAEEYDYVIDSFEEILTLNLSSDS</sequence>
<dbReference type="PANTHER" id="PTHR43434">
    <property type="entry name" value="PHOSPHOGLYCOLATE PHOSPHATASE"/>
    <property type="match status" value="1"/>
</dbReference>
<protein>
    <submittedName>
        <fullName evidence="1">HAD family hydrolase</fullName>
    </submittedName>
</protein>
<dbReference type="GO" id="GO:0006281">
    <property type="term" value="P:DNA repair"/>
    <property type="evidence" value="ECO:0007669"/>
    <property type="project" value="TreeGrafter"/>
</dbReference>
<dbReference type="Pfam" id="PF13419">
    <property type="entry name" value="HAD_2"/>
    <property type="match status" value="1"/>
</dbReference>
<keyword evidence="1" id="KW-0378">Hydrolase</keyword>
<dbReference type="Proteomes" id="UP000537131">
    <property type="component" value="Unassembled WGS sequence"/>
</dbReference>
<dbReference type="PANTHER" id="PTHR43434:SF1">
    <property type="entry name" value="PHOSPHOGLYCOLATE PHOSPHATASE"/>
    <property type="match status" value="1"/>
</dbReference>
<accession>A0A7Y0EHT2</accession>
<proteinExistence type="predicted"/>
<keyword evidence="2" id="KW-1185">Reference proteome</keyword>
<name>A0A7Y0EHT2_9CLOT</name>
<organism evidence="1 2">
    <name type="scientific">Clostridium muellerianum</name>
    <dbReference type="NCBI Taxonomy" id="2716538"/>
    <lineage>
        <taxon>Bacteria</taxon>
        <taxon>Bacillati</taxon>
        <taxon>Bacillota</taxon>
        <taxon>Clostridia</taxon>
        <taxon>Eubacteriales</taxon>
        <taxon>Clostridiaceae</taxon>
        <taxon>Clostridium</taxon>
    </lineage>
</organism>
<gene>
    <name evidence="1" type="ORF">HBE96_13835</name>
</gene>
<comment type="caution">
    <text evidence="1">The sequence shown here is derived from an EMBL/GenBank/DDBJ whole genome shotgun (WGS) entry which is preliminary data.</text>
</comment>
<dbReference type="Gene3D" id="1.10.150.240">
    <property type="entry name" value="Putative phosphatase, domain 2"/>
    <property type="match status" value="1"/>
</dbReference>
<dbReference type="EMBL" id="JABBNI010000025">
    <property type="protein sequence ID" value="NMM63733.1"/>
    <property type="molecule type" value="Genomic_DNA"/>
</dbReference>
<reference evidence="1 2" key="2">
    <citation type="submission" date="2020-06" db="EMBL/GenBank/DDBJ databases">
        <title>Complete Genome Sequence of Clostridium muelleri sp. nov. P21T, an Acid-Alcohol Producing Acetogen Isolated from Old Hay.</title>
        <authorList>
            <person name="Duncan K.E."/>
            <person name="Tanner R.S."/>
        </authorList>
    </citation>
    <scope>NUCLEOTIDE SEQUENCE [LARGE SCALE GENOMIC DNA]</scope>
    <source>
        <strain evidence="1 2">P21</strain>
    </source>
</reference>
<dbReference type="GO" id="GO:0008967">
    <property type="term" value="F:phosphoglycolate phosphatase activity"/>
    <property type="evidence" value="ECO:0007669"/>
    <property type="project" value="TreeGrafter"/>
</dbReference>